<evidence type="ECO:0000259" key="1">
    <source>
        <dbReference type="Pfam" id="PF00078"/>
    </source>
</evidence>
<name>A0ABD3HI26_9MARC</name>
<dbReference type="AlphaFoldDB" id="A0ABD3HI26"/>
<evidence type="ECO:0000313" key="2">
    <source>
        <dbReference type="EMBL" id="KAL3691172.1"/>
    </source>
</evidence>
<comment type="caution">
    <text evidence="2">The sequence shown here is derived from an EMBL/GenBank/DDBJ whole genome shotgun (WGS) entry which is preliminary data.</text>
</comment>
<evidence type="ECO:0000313" key="3">
    <source>
        <dbReference type="Proteomes" id="UP001633002"/>
    </source>
</evidence>
<dbReference type="InterPro" id="IPR000477">
    <property type="entry name" value="RT_dom"/>
</dbReference>
<organism evidence="2 3">
    <name type="scientific">Riccia sorocarpa</name>
    <dbReference type="NCBI Taxonomy" id="122646"/>
    <lineage>
        <taxon>Eukaryota</taxon>
        <taxon>Viridiplantae</taxon>
        <taxon>Streptophyta</taxon>
        <taxon>Embryophyta</taxon>
        <taxon>Marchantiophyta</taxon>
        <taxon>Marchantiopsida</taxon>
        <taxon>Marchantiidae</taxon>
        <taxon>Marchantiales</taxon>
        <taxon>Ricciaceae</taxon>
        <taxon>Riccia</taxon>
    </lineage>
</organism>
<gene>
    <name evidence="2" type="ORF">R1sor_004823</name>
</gene>
<sequence length="614" mass="69756">MKFDPKIIMLIRGLVEGASSVVHLNGGFTQEIELQRGVRQGCPLAPLLFSLSTQPLMALLRKAQVDGCVQGLEAGDGRQILEALFADDTGLLLQANETNWTRTTAVVKQFEKISGAKLNVAKSLVIPIGFTEPPPWLIATGCKLALSGEVYTYLGCPIGVSLTEEQTLQFLLDKLTKRLNHLQFLLDKLTKRLNHWTHKFLTWEGRLILTRHVFLAMPNYVMMVMGLTDDGYKELTRICQGFVWGTSKEGNEKKALVAWDTFCRRKEEGGVGLTAFDTQAKALKMRFVSQLLEDKDSDWVHLAKAIIQWKTANTASRSEENQWQPRDILLLGARLKLSETPTLNRMLEGWWTSKRWLNFKGVINDLPGHTPIEQILRIGASWEGLNKKDLHQARSLLKREGVHYLSDWNDTLSVRLQANDRSRGLKGGEARLVPCREVCGSFFFSPPAVYHEGFFTEDRARKMNLSTGTCSRCGDDIETVQHCFLTCRIVRRRWEELIQTLNEVQPEILPIQTGPEWLETTTRHKPTALTCQILTVAHLRSVWRERCEAHFRESKGICPSLVILNESLASAQAIYYKQQSVESKKQVDESKAYLELMISVRRRRGESHKLMELA</sequence>
<dbReference type="Pfam" id="PF00078">
    <property type="entry name" value="RVT_1"/>
    <property type="match status" value="1"/>
</dbReference>
<dbReference type="Proteomes" id="UP001633002">
    <property type="component" value="Unassembled WGS sequence"/>
</dbReference>
<dbReference type="EMBL" id="JBJQOH010000003">
    <property type="protein sequence ID" value="KAL3691172.1"/>
    <property type="molecule type" value="Genomic_DNA"/>
</dbReference>
<reference evidence="2 3" key="1">
    <citation type="submission" date="2024-09" db="EMBL/GenBank/DDBJ databases">
        <title>Chromosome-scale assembly of Riccia sorocarpa.</title>
        <authorList>
            <person name="Paukszto L."/>
        </authorList>
    </citation>
    <scope>NUCLEOTIDE SEQUENCE [LARGE SCALE GENOMIC DNA]</scope>
    <source>
        <strain evidence="2">LP-2024</strain>
        <tissue evidence="2">Aerial parts of the thallus</tissue>
    </source>
</reference>
<dbReference type="PANTHER" id="PTHR33116">
    <property type="entry name" value="REVERSE TRANSCRIPTASE ZINC-BINDING DOMAIN-CONTAINING PROTEIN-RELATED-RELATED"/>
    <property type="match status" value="1"/>
</dbReference>
<protein>
    <recommendedName>
        <fullName evidence="1">Reverse transcriptase domain-containing protein</fullName>
    </recommendedName>
</protein>
<feature type="domain" description="Reverse transcriptase" evidence="1">
    <location>
        <begin position="15"/>
        <end position="126"/>
    </location>
</feature>
<keyword evidence="3" id="KW-1185">Reference proteome</keyword>
<accession>A0ABD3HI26</accession>
<proteinExistence type="predicted"/>
<dbReference type="PANTHER" id="PTHR33116:SF78">
    <property type="entry name" value="OS12G0587133 PROTEIN"/>
    <property type="match status" value="1"/>
</dbReference>